<accession>A0A235BUW3</accession>
<dbReference type="EMBL" id="NOZQ01000079">
    <property type="protein sequence ID" value="OYD16210.1"/>
    <property type="molecule type" value="Genomic_DNA"/>
</dbReference>
<reference evidence="2 3" key="1">
    <citation type="submission" date="2017-07" db="EMBL/GenBank/DDBJ databases">
        <title>Recovery of genomes from metagenomes via a dereplication, aggregation, and scoring strategy.</title>
        <authorList>
            <person name="Sieber C.M."/>
            <person name="Probst A.J."/>
            <person name="Sharrar A."/>
            <person name="Thomas B.C."/>
            <person name="Hess M."/>
            <person name="Tringe S.G."/>
            <person name="Banfield J.F."/>
        </authorList>
    </citation>
    <scope>NUCLEOTIDE SEQUENCE [LARGE SCALE GENOMIC DNA]</scope>
    <source>
        <strain evidence="2">JGI_Cruoil_03_44_89</strain>
    </source>
</reference>
<sequence>MQRNWMAILLFLAFGCAMDEYSVSPGKPVLPPVYIDEVDPSWSPDGERIAFVRERELSYAQKFDTTIVNITNGTFPNWFEVDSITYVTFDSNYVSIREMCLSTGEEREIFRIFPEDLGFLPETVPEDLCRDVKRYRDYLLIEDGASRIWLVSLDDSSFAFLKEGRCPDFSPDGGEVVYVNSGIYMLTLEGGTTAKVVSEGDSPVFSPDGDKIAYTHERWIYTITPGQVGLTRFPLPSTVSHLAWSPDGDWIAYRRDDNGEIEALSPYLPHEPHN</sequence>
<organism evidence="2 3">
    <name type="scientific">candidate division WOR-3 bacterium JGI_Cruoil_03_44_89</name>
    <dbReference type="NCBI Taxonomy" id="1973748"/>
    <lineage>
        <taxon>Bacteria</taxon>
        <taxon>Bacteria division WOR-3</taxon>
    </lineage>
</organism>
<comment type="similarity">
    <text evidence="1">Belongs to the TolB family.</text>
</comment>
<name>A0A235BUW3_UNCW3</name>
<dbReference type="PROSITE" id="PS51257">
    <property type="entry name" value="PROKAR_LIPOPROTEIN"/>
    <property type="match status" value="1"/>
</dbReference>
<gene>
    <name evidence="2" type="ORF">CH333_03950</name>
</gene>
<evidence type="ECO:0000256" key="1">
    <source>
        <dbReference type="ARBA" id="ARBA00009820"/>
    </source>
</evidence>
<evidence type="ECO:0000313" key="2">
    <source>
        <dbReference type="EMBL" id="OYD16210.1"/>
    </source>
</evidence>
<evidence type="ECO:0008006" key="4">
    <source>
        <dbReference type="Google" id="ProtNLM"/>
    </source>
</evidence>
<dbReference type="AlphaFoldDB" id="A0A235BUW3"/>
<proteinExistence type="inferred from homology"/>
<protein>
    <recommendedName>
        <fullName evidence="4">Dipeptidylpeptidase IV N-terminal domain-containing protein</fullName>
    </recommendedName>
</protein>
<dbReference type="PANTHER" id="PTHR36842">
    <property type="entry name" value="PROTEIN TOLB HOMOLOG"/>
    <property type="match status" value="1"/>
</dbReference>
<dbReference type="Proteomes" id="UP000215215">
    <property type="component" value="Unassembled WGS sequence"/>
</dbReference>
<dbReference type="SUPFAM" id="SSF69304">
    <property type="entry name" value="Tricorn protease N-terminal domain"/>
    <property type="match status" value="1"/>
</dbReference>
<dbReference type="PANTHER" id="PTHR36842:SF1">
    <property type="entry name" value="PROTEIN TOLB"/>
    <property type="match status" value="1"/>
</dbReference>
<dbReference type="InterPro" id="IPR011659">
    <property type="entry name" value="WD40"/>
</dbReference>
<comment type="caution">
    <text evidence="2">The sequence shown here is derived from an EMBL/GenBank/DDBJ whole genome shotgun (WGS) entry which is preliminary data.</text>
</comment>
<evidence type="ECO:0000313" key="3">
    <source>
        <dbReference type="Proteomes" id="UP000215215"/>
    </source>
</evidence>
<dbReference type="InterPro" id="IPR011042">
    <property type="entry name" value="6-blade_b-propeller_TolB-like"/>
</dbReference>
<dbReference type="Pfam" id="PF07676">
    <property type="entry name" value="PD40"/>
    <property type="match status" value="3"/>
</dbReference>
<dbReference type="Gene3D" id="2.120.10.30">
    <property type="entry name" value="TolB, C-terminal domain"/>
    <property type="match status" value="2"/>
</dbReference>